<dbReference type="AlphaFoldDB" id="A0A392NGI5"/>
<name>A0A392NGI5_9FABA</name>
<proteinExistence type="predicted"/>
<accession>A0A392NGI5</accession>
<organism evidence="2 3">
    <name type="scientific">Trifolium medium</name>
    <dbReference type="NCBI Taxonomy" id="97028"/>
    <lineage>
        <taxon>Eukaryota</taxon>
        <taxon>Viridiplantae</taxon>
        <taxon>Streptophyta</taxon>
        <taxon>Embryophyta</taxon>
        <taxon>Tracheophyta</taxon>
        <taxon>Spermatophyta</taxon>
        <taxon>Magnoliopsida</taxon>
        <taxon>eudicotyledons</taxon>
        <taxon>Gunneridae</taxon>
        <taxon>Pentapetalae</taxon>
        <taxon>rosids</taxon>
        <taxon>fabids</taxon>
        <taxon>Fabales</taxon>
        <taxon>Fabaceae</taxon>
        <taxon>Papilionoideae</taxon>
        <taxon>50 kb inversion clade</taxon>
        <taxon>NPAAA clade</taxon>
        <taxon>Hologalegina</taxon>
        <taxon>IRL clade</taxon>
        <taxon>Trifolieae</taxon>
        <taxon>Trifolium</taxon>
    </lineage>
</organism>
<comment type="caution">
    <text evidence="2">The sequence shown here is derived from an EMBL/GenBank/DDBJ whole genome shotgun (WGS) entry which is preliminary data.</text>
</comment>
<dbReference type="Proteomes" id="UP000265520">
    <property type="component" value="Unassembled WGS sequence"/>
</dbReference>
<feature type="region of interest" description="Disordered" evidence="1">
    <location>
        <begin position="1"/>
        <end position="41"/>
    </location>
</feature>
<evidence type="ECO:0000313" key="2">
    <source>
        <dbReference type="EMBL" id="MCH97644.1"/>
    </source>
</evidence>
<feature type="compositionally biased region" description="Acidic residues" evidence="1">
    <location>
        <begin position="1"/>
        <end position="13"/>
    </location>
</feature>
<evidence type="ECO:0000256" key="1">
    <source>
        <dbReference type="SAM" id="MobiDB-lite"/>
    </source>
</evidence>
<feature type="compositionally biased region" description="Low complexity" evidence="1">
    <location>
        <begin position="28"/>
        <end position="41"/>
    </location>
</feature>
<reference evidence="2 3" key="1">
    <citation type="journal article" date="2018" name="Front. Plant Sci.">
        <title>Red Clover (Trifolium pratense) and Zigzag Clover (T. medium) - A Picture of Genomic Similarities and Differences.</title>
        <authorList>
            <person name="Dluhosova J."/>
            <person name="Istvanek J."/>
            <person name="Nedelnik J."/>
            <person name="Repkova J."/>
        </authorList>
    </citation>
    <scope>NUCLEOTIDE SEQUENCE [LARGE SCALE GENOMIC DNA]</scope>
    <source>
        <strain evidence="3">cv. 10/8</strain>
        <tissue evidence="2">Leaf</tissue>
    </source>
</reference>
<evidence type="ECO:0000313" key="3">
    <source>
        <dbReference type="Proteomes" id="UP000265520"/>
    </source>
</evidence>
<keyword evidence="3" id="KW-1185">Reference proteome</keyword>
<dbReference type="EMBL" id="LXQA010035531">
    <property type="protein sequence ID" value="MCH97644.1"/>
    <property type="molecule type" value="Genomic_DNA"/>
</dbReference>
<protein>
    <submittedName>
        <fullName evidence="2">Uncharacterized protein</fullName>
    </submittedName>
</protein>
<sequence length="107" mass="11829">MDSLEEDLVEPEPMEVNGRNKGKVVLNSENSSSSRSIHPESASVALELHTELASQRIKQEALEDKMVLVAEDQKSVKESQVTLEVKMDSIISNLLSLLTLLQSNQNP</sequence>